<reference evidence="3 4" key="1">
    <citation type="submission" date="2023-09" db="EMBL/GenBank/DDBJ databases">
        <authorList>
            <person name="Rey-Velasco X."/>
        </authorList>
    </citation>
    <scope>NUCLEOTIDE SEQUENCE [LARGE SCALE GENOMIC DNA]</scope>
    <source>
        <strain evidence="3 4">P117</strain>
    </source>
</reference>
<accession>A0ABU2ZPI5</accession>
<dbReference type="PANTHER" id="PTHR21198:SF7">
    <property type="entry name" value="ASPARTATE-GLUTAMATE RACEMASE FAMILY"/>
    <property type="match status" value="1"/>
</dbReference>
<evidence type="ECO:0000313" key="4">
    <source>
        <dbReference type="Proteomes" id="UP001253545"/>
    </source>
</evidence>
<dbReference type="Gene3D" id="3.40.50.1860">
    <property type="match status" value="2"/>
</dbReference>
<comment type="similarity">
    <text evidence="1">Belongs to the aspartate/glutamate racemases family.</text>
</comment>
<name>A0ABU2ZPI5_9ALTE</name>
<comment type="caution">
    <text evidence="3">The sequence shown here is derived from an EMBL/GenBank/DDBJ whole genome shotgun (WGS) entry which is preliminary data.</text>
</comment>
<dbReference type="InterPro" id="IPR004380">
    <property type="entry name" value="Asp_race"/>
</dbReference>
<dbReference type="GO" id="GO:0016853">
    <property type="term" value="F:isomerase activity"/>
    <property type="evidence" value="ECO:0007669"/>
    <property type="project" value="UniProtKB-KW"/>
</dbReference>
<dbReference type="EC" id="5.1.1.-" evidence="3"/>
<dbReference type="SUPFAM" id="SSF53681">
    <property type="entry name" value="Aspartate/glutamate racemase"/>
    <property type="match status" value="2"/>
</dbReference>
<sequence length="242" mass="27252">MQRPYPQKTIGILGGMSNRATVEYYDAINNLVNQELGAWDIAETLIIGCNFGNIEYFVRQNRWQEAEQYLIAKAIAAEKGGADILICMSNTMHKVLNRIEQHLSIPFLHIATPTAREIKKFGLQKVALLGTKPIMSEAYMREKYEAFGIEVIVPSEQEQHDVDTIIFDELVKNVITTGSKQRYIQICENLRTRGSQGIILGCTEIFLLIQQSDFNDLPLFNTTELHVKAVVESALSSAKTIS</sequence>
<evidence type="ECO:0000313" key="3">
    <source>
        <dbReference type="EMBL" id="MDT0593509.1"/>
    </source>
</evidence>
<dbReference type="RefSeq" id="WP_311367020.1">
    <property type="nucleotide sequence ID" value="NZ_JAVRHX010000001.1"/>
</dbReference>
<proteinExistence type="inferred from homology"/>
<dbReference type="InterPro" id="IPR001920">
    <property type="entry name" value="Asp/Glu_race"/>
</dbReference>
<evidence type="ECO:0000256" key="2">
    <source>
        <dbReference type="ARBA" id="ARBA00023235"/>
    </source>
</evidence>
<keyword evidence="4" id="KW-1185">Reference proteome</keyword>
<protein>
    <submittedName>
        <fullName evidence="3">Amino acid racemase</fullName>
        <ecNumber evidence="3">5.1.1.-</ecNumber>
    </submittedName>
</protein>
<dbReference type="InterPro" id="IPR015942">
    <property type="entry name" value="Asp/Glu/hydantoin_racemase"/>
</dbReference>
<organism evidence="3 4">
    <name type="scientific">Glaciecola petra</name>
    <dbReference type="NCBI Taxonomy" id="3075602"/>
    <lineage>
        <taxon>Bacteria</taxon>
        <taxon>Pseudomonadati</taxon>
        <taxon>Pseudomonadota</taxon>
        <taxon>Gammaproteobacteria</taxon>
        <taxon>Alteromonadales</taxon>
        <taxon>Alteromonadaceae</taxon>
        <taxon>Glaciecola</taxon>
    </lineage>
</organism>
<dbReference type="EMBL" id="JAVRHX010000001">
    <property type="protein sequence ID" value="MDT0593509.1"/>
    <property type="molecule type" value="Genomic_DNA"/>
</dbReference>
<dbReference type="Proteomes" id="UP001253545">
    <property type="component" value="Unassembled WGS sequence"/>
</dbReference>
<gene>
    <name evidence="3" type="ORF">RM552_01460</name>
</gene>
<dbReference type="NCBIfam" id="TIGR00035">
    <property type="entry name" value="asp_race"/>
    <property type="match status" value="1"/>
</dbReference>
<dbReference type="PANTHER" id="PTHR21198">
    <property type="entry name" value="GLUTAMATE RACEMASE"/>
    <property type="match status" value="1"/>
</dbReference>
<evidence type="ECO:0000256" key="1">
    <source>
        <dbReference type="ARBA" id="ARBA00007847"/>
    </source>
</evidence>
<dbReference type="Pfam" id="PF01177">
    <property type="entry name" value="Asp_Glu_race"/>
    <property type="match status" value="1"/>
</dbReference>
<keyword evidence="2 3" id="KW-0413">Isomerase</keyword>